<feature type="region of interest" description="Disordered" evidence="1">
    <location>
        <begin position="1"/>
        <end position="21"/>
    </location>
</feature>
<evidence type="ECO:0000313" key="3">
    <source>
        <dbReference type="Proteomes" id="UP001177670"/>
    </source>
</evidence>
<evidence type="ECO:0000256" key="1">
    <source>
        <dbReference type="SAM" id="MobiDB-lite"/>
    </source>
</evidence>
<accession>A0AA40FPX0</accession>
<reference evidence="2" key="1">
    <citation type="submission" date="2021-10" db="EMBL/GenBank/DDBJ databases">
        <title>Melipona bicolor Genome sequencing and assembly.</title>
        <authorList>
            <person name="Araujo N.S."/>
            <person name="Arias M.C."/>
        </authorList>
    </citation>
    <scope>NUCLEOTIDE SEQUENCE</scope>
    <source>
        <strain evidence="2">USP_2M_L1-L4_2017</strain>
        <tissue evidence="2">Whole body</tissue>
    </source>
</reference>
<feature type="compositionally biased region" description="Basic and acidic residues" evidence="1">
    <location>
        <begin position="1"/>
        <end position="18"/>
    </location>
</feature>
<sequence length="192" mass="22090">MVIRSENKQEFSEARESESQLTVVRSPTLFRGQDTRVQNASCSIVSPPSRSSFSFCFLSYVKKEKRKKKKKKKKKKVASPLECLRSCFDRFASKRRRVHERLSSTLLSEAGTPPRSAGYERLRSRSVMHTGACVLQPSIRNRPSLQAFTVERPFRNLVLVTNTKRSLTILYRTTKVGKSRENWDMENSLPLS</sequence>
<organism evidence="2 3">
    <name type="scientific">Melipona bicolor</name>
    <dbReference type="NCBI Taxonomy" id="60889"/>
    <lineage>
        <taxon>Eukaryota</taxon>
        <taxon>Metazoa</taxon>
        <taxon>Ecdysozoa</taxon>
        <taxon>Arthropoda</taxon>
        <taxon>Hexapoda</taxon>
        <taxon>Insecta</taxon>
        <taxon>Pterygota</taxon>
        <taxon>Neoptera</taxon>
        <taxon>Endopterygota</taxon>
        <taxon>Hymenoptera</taxon>
        <taxon>Apocrita</taxon>
        <taxon>Aculeata</taxon>
        <taxon>Apoidea</taxon>
        <taxon>Anthophila</taxon>
        <taxon>Apidae</taxon>
        <taxon>Melipona</taxon>
    </lineage>
</organism>
<gene>
    <name evidence="2" type="ORF">K0M31_009267</name>
</gene>
<evidence type="ECO:0000313" key="2">
    <source>
        <dbReference type="EMBL" id="KAK1122825.1"/>
    </source>
</evidence>
<dbReference type="AlphaFoldDB" id="A0AA40FPX0"/>
<dbReference type="Proteomes" id="UP001177670">
    <property type="component" value="Unassembled WGS sequence"/>
</dbReference>
<protein>
    <submittedName>
        <fullName evidence="2">Uncharacterized protein</fullName>
    </submittedName>
</protein>
<comment type="caution">
    <text evidence="2">The sequence shown here is derived from an EMBL/GenBank/DDBJ whole genome shotgun (WGS) entry which is preliminary data.</text>
</comment>
<name>A0AA40FPX0_9HYME</name>
<dbReference type="EMBL" id="JAHYIQ010000022">
    <property type="protein sequence ID" value="KAK1122825.1"/>
    <property type="molecule type" value="Genomic_DNA"/>
</dbReference>
<proteinExistence type="predicted"/>
<keyword evidence="3" id="KW-1185">Reference proteome</keyword>